<feature type="transmembrane region" description="Helical" evidence="9">
    <location>
        <begin position="50"/>
        <end position="69"/>
    </location>
</feature>
<evidence type="ECO:0000256" key="3">
    <source>
        <dbReference type="ARBA" id="ARBA00022448"/>
    </source>
</evidence>
<evidence type="ECO:0000256" key="2">
    <source>
        <dbReference type="ARBA" id="ARBA00008497"/>
    </source>
</evidence>
<keyword evidence="4 9" id="KW-0812">Transmembrane</keyword>
<name>A0ABN8T4P1_9CNID</name>
<comment type="subcellular location">
    <subcellularLocation>
        <location evidence="1">Membrane</location>
        <topology evidence="1">Multi-pass membrane protein</topology>
    </subcellularLocation>
</comment>
<keyword evidence="7 9" id="KW-0472">Membrane</keyword>
<feature type="transmembrane region" description="Helical" evidence="9">
    <location>
        <begin position="169"/>
        <end position="189"/>
    </location>
</feature>
<keyword evidence="11" id="KW-1185">Reference proteome</keyword>
<evidence type="ECO:0000256" key="5">
    <source>
        <dbReference type="ARBA" id="ARBA00022989"/>
    </source>
</evidence>
<organism evidence="10 11">
    <name type="scientific">Porites evermanni</name>
    <dbReference type="NCBI Taxonomy" id="104178"/>
    <lineage>
        <taxon>Eukaryota</taxon>
        <taxon>Metazoa</taxon>
        <taxon>Cnidaria</taxon>
        <taxon>Anthozoa</taxon>
        <taxon>Hexacorallia</taxon>
        <taxon>Scleractinia</taxon>
        <taxon>Fungiina</taxon>
        <taxon>Poritidae</taxon>
        <taxon>Porites</taxon>
    </lineage>
</organism>
<protein>
    <recommendedName>
        <fullName evidence="12">Calcium homeostasis modulator 1</fullName>
    </recommendedName>
</protein>
<evidence type="ECO:0008006" key="12">
    <source>
        <dbReference type="Google" id="ProtNLM"/>
    </source>
</evidence>
<evidence type="ECO:0000313" key="11">
    <source>
        <dbReference type="Proteomes" id="UP001159427"/>
    </source>
</evidence>
<dbReference type="PANTHER" id="PTHR32261:SF1">
    <property type="entry name" value="CALCIUM HOMEOSTASIS MODULATOR PROTEIN"/>
    <property type="match status" value="1"/>
</dbReference>
<dbReference type="EMBL" id="CALNXI010007026">
    <property type="protein sequence ID" value="CAH3199262.1"/>
    <property type="molecule type" value="Genomic_DNA"/>
</dbReference>
<reference evidence="10 11" key="1">
    <citation type="submission" date="2022-05" db="EMBL/GenBank/DDBJ databases">
        <authorList>
            <consortium name="Genoscope - CEA"/>
            <person name="William W."/>
        </authorList>
    </citation>
    <scope>NUCLEOTIDE SEQUENCE [LARGE SCALE GENOMIC DNA]</scope>
</reference>
<comment type="caution">
    <text evidence="10">The sequence shown here is derived from an EMBL/GenBank/DDBJ whole genome shotgun (WGS) entry which is preliminary data.</text>
</comment>
<gene>
    <name evidence="10" type="ORF">PEVE_00039679</name>
</gene>
<dbReference type="Pfam" id="PF14798">
    <property type="entry name" value="Ca_hom_mod"/>
    <property type="match status" value="1"/>
</dbReference>
<sequence length="309" mass="35390">MNTIISFIREFFNKSRQPVKYCSMVGLTMGVQEICQEVVFDCPCKRHFEYGLAFLCGPAILLFFLSVFLDDTLCRIDPERNTEKVMRTPVCHCFNSLFPIIYAMTLANVAPVAWLVLSFLQQQYYTCAYFGPPLADRVSTTPNATDRCHFKLGFRSKEMEESYKTGSQIAGWSLMIIFVLVLVISISISQCMKKGKRLKIPSPEYYHHVEAREAVEQYHAIALQRVKEQAKMVIENLFSETESHKDVYSYLKHVGDKVGKLYYGYLEIPLKKQQSTSDDPYQISGDLVTEVDGPKEIHVEMQPFCSGVD</sequence>
<keyword evidence="6" id="KW-0406">Ion transport</keyword>
<evidence type="ECO:0000256" key="9">
    <source>
        <dbReference type="SAM" id="Phobius"/>
    </source>
</evidence>
<keyword evidence="8" id="KW-0407">Ion channel</keyword>
<dbReference type="InterPro" id="IPR029569">
    <property type="entry name" value="CALHM"/>
</dbReference>
<evidence type="ECO:0000313" key="10">
    <source>
        <dbReference type="EMBL" id="CAH3199262.1"/>
    </source>
</evidence>
<evidence type="ECO:0000256" key="7">
    <source>
        <dbReference type="ARBA" id="ARBA00023136"/>
    </source>
</evidence>
<evidence type="ECO:0000256" key="8">
    <source>
        <dbReference type="ARBA" id="ARBA00023303"/>
    </source>
</evidence>
<keyword evidence="5 9" id="KW-1133">Transmembrane helix</keyword>
<dbReference type="PANTHER" id="PTHR32261">
    <property type="entry name" value="CALCIUM HOMEOSTASIS MODULATOR PROTEIN"/>
    <property type="match status" value="1"/>
</dbReference>
<evidence type="ECO:0000256" key="4">
    <source>
        <dbReference type="ARBA" id="ARBA00022692"/>
    </source>
</evidence>
<dbReference type="Proteomes" id="UP001159427">
    <property type="component" value="Unassembled WGS sequence"/>
</dbReference>
<evidence type="ECO:0000256" key="1">
    <source>
        <dbReference type="ARBA" id="ARBA00004141"/>
    </source>
</evidence>
<keyword evidence="3" id="KW-0813">Transport</keyword>
<comment type="similarity">
    <text evidence="2">Belongs to the CALHM family.</text>
</comment>
<accession>A0ABN8T4P1</accession>
<proteinExistence type="inferred from homology"/>
<evidence type="ECO:0000256" key="6">
    <source>
        <dbReference type="ARBA" id="ARBA00023065"/>
    </source>
</evidence>
<feature type="transmembrane region" description="Helical" evidence="9">
    <location>
        <begin position="90"/>
        <end position="116"/>
    </location>
</feature>